<evidence type="ECO:0000256" key="2">
    <source>
        <dbReference type="ARBA" id="ARBA00022969"/>
    </source>
</evidence>
<accession>A0A212KE81</accession>
<keyword evidence="1" id="KW-0678">Repressor</keyword>
<dbReference type="FunFam" id="2.10.260.10:FF:000001">
    <property type="entry name" value="Stage V sporulation protein T"/>
    <property type="match status" value="1"/>
</dbReference>
<organism evidence="9">
    <name type="scientific">uncultured Eubacteriales bacterium</name>
    <dbReference type="NCBI Taxonomy" id="172733"/>
    <lineage>
        <taxon>Bacteria</taxon>
        <taxon>Bacillati</taxon>
        <taxon>Bacillota</taxon>
        <taxon>Clostridia</taxon>
        <taxon>Eubacteriales</taxon>
        <taxon>environmental samples</taxon>
    </lineage>
</organism>
<dbReference type="Pfam" id="PF04014">
    <property type="entry name" value="MazE_antitoxin"/>
    <property type="match status" value="1"/>
</dbReference>
<evidence type="ECO:0000256" key="4">
    <source>
        <dbReference type="ARBA" id="ARBA00023125"/>
    </source>
</evidence>
<protein>
    <submittedName>
        <fullName evidence="9">Stage V sporulation protein T</fullName>
    </submittedName>
</protein>
<dbReference type="InterPro" id="IPR052731">
    <property type="entry name" value="B_subtilis_Trans_State_Reg"/>
</dbReference>
<dbReference type="InterPro" id="IPR007159">
    <property type="entry name" value="SpoVT-AbrB_dom"/>
</dbReference>
<keyword evidence="4 7" id="KW-0238">DNA-binding</keyword>
<dbReference type="GO" id="GO:0042802">
    <property type="term" value="F:identical protein binding"/>
    <property type="evidence" value="ECO:0007669"/>
    <property type="project" value="UniProtKB-ARBA"/>
</dbReference>
<keyword evidence="3" id="KW-0805">Transcription regulation</keyword>
<dbReference type="Gene3D" id="3.30.450.40">
    <property type="match status" value="1"/>
</dbReference>
<keyword evidence="2" id="KW-0749">Sporulation</keyword>
<gene>
    <name evidence="9" type="primary">spoVT</name>
    <name evidence="9" type="ORF">KL86CLO1_12780</name>
</gene>
<dbReference type="PANTHER" id="PTHR36432:SF1">
    <property type="entry name" value="STAGE V SPORULATION PROTEIN T"/>
    <property type="match status" value="1"/>
</dbReference>
<dbReference type="InterPro" id="IPR037914">
    <property type="entry name" value="SpoVT-AbrB_sf"/>
</dbReference>
<dbReference type="GO" id="GO:0003677">
    <property type="term" value="F:DNA binding"/>
    <property type="evidence" value="ECO:0007669"/>
    <property type="project" value="UniProtKB-UniRule"/>
</dbReference>
<reference evidence="9" key="1">
    <citation type="submission" date="2016-04" db="EMBL/GenBank/DDBJ databases">
        <authorList>
            <person name="Evans L.H."/>
            <person name="Alamgir A."/>
            <person name="Owens N."/>
            <person name="Weber N.D."/>
            <person name="Virtaneva K."/>
            <person name="Barbian K."/>
            <person name="Babar A."/>
            <person name="Rosenke K."/>
        </authorList>
    </citation>
    <scope>NUCLEOTIDE SEQUENCE</scope>
    <source>
        <strain evidence="9">86</strain>
    </source>
</reference>
<name>A0A212KE81_9FIRM</name>
<dbReference type="SMART" id="SM00966">
    <property type="entry name" value="SpoVT_AbrB"/>
    <property type="match status" value="1"/>
</dbReference>
<dbReference type="InterPro" id="IPR029016">
    <property type="entry name" value="GAF-like_dom_sf"/>
</dbReference>
<sequence>MKATGIVRRIDDLGRVVIPKEIRRTMRIREGDPLEIYTDKEGGVIFKKYSLMGGLSDFAGQMCETMNRTTGQIAVITDRDACIAVAGAARRELADKRVSSELEQIMDNRQIYQFRTGESPLPVCEEGEKFFIATAAPILSEGDVLGCVLFAGTGSDMAPGEADYKLVQTIAGFLGRHMEA</sequence>
<dbReference type="Gene3D" id="2.10.260.10">
    <property type="match status" value="1"/>
</dbReference>
<feature type="domain" description="SpoVT-AbrB" evidence="8">
    <location>
        <begin position="5"/>
        <end position="51"/>
    </location>
</feature>
<evidence type="ECO:0000256" key="1">
    <source>
        <dbReference type="ARBA" id="ARBA00022491"/>
    </source>
</evidence>
<dbReference type="EMBL" id="FLUN01000001">
    <property type="protein sequence ID" value="SBW09951.1"/>
    <property type="molecule type" value="Genomic_DNA"/>
</dbReference>
<evidence type="ECO:0000256" key="6">
    <source>
        <dbReference type="ARBA" id="ARBA00023163"/>
    </source>
</evidence>
<dbReference type="PROSITE" id="PS51740">
    <property type="entry name" value="SPOVT_ABRB"/>
    <property type="match status" value="1"/>
</dbReference>
<evidence type="ECO:0000313" key="9">
    <source>
        <dbReference type="EMBL" id="SBW09951.1"/>
    </source>
</evidence>
<keyword evidence="6" id="KW-0804">Transcription</keyword>
<dbReference type="AlphaFoldDB" id="A0A212KE81"/>
<dbReference type="PANTHER" id="PTHR36432">
    <property type="match status" value="1"/>
</dbReference>
<dbReference type="SUPFAM" id="SSF89447">
    <property type="entry name" value="AbrB/MazE/MraZ-like"/>
    <property type="match status" value="1"/>
</dbReference>
<dbReference type="Pfam" id="PF15714">
    <property type="entry name" value="SpoVT_C"/>
    <property type="match status" value="1"/>
</dbReference>
<dbReference type="GO" id="GO:0030435">
    <property type="term" value="P:sporulation resulting in formation of a cellular spore"/>
    <property type="evidence" value="ECO:0007669"/>
    <property type="project" value="UniProtKB-KW"/>
</dbReference>
<evidence type="ECO:0000256" key="3">
    <source>
        <dbReference type="ARBA" id="ARBA00023015"/>
    </source>
</evidence>
<dbReference type="NCBIfam" id="TIGR01439">
    <property type="entry name" value="lp_hng_hel_AbrB"/>
    <property type="match status" value="1"/>
</dbReference>
<evidence type="ECO:0000259" key="8">
    <source>
        <dbReference type="PROSITE" id="PS51740"/>
    </source>
</evidence>
<proteinExistence type="predicted"/>
<evidence type="ECO:0000256" key="5">
    <source>
        <dbReference type="ARBA" id="ARBA00023159"/>
    </source>
</evidence>
<keyword evidence="5" id="KW-0010">Activator</keyword>
<evidence type="ECO:0000256" key="7">
    <source>
        <dbReference type="PROSITE-ProRule" id="PRU01076"/>
    </source>
</evidence>